<gene>
    <name evidence="5" type="ORF">AV274_6106</name>
</gene>
<sequence length="1140" mass="128041">MIFPFDRFVEFKVPRKSNYRCLELSPDGTMIAAVSVNSVQIWSAVSDCVLLSSIPQNRPTGYSKALLSRVFVVWNEESDQILVIRSEGVADYYMIRREKRFLDDVYDDPNLCWECSKTRIELACSIPIDQYGFPISVCSYYQRILVLTDTGNIGDLSWNGEFVGFPLSKLIPESLLDPSVSLANVRPVSISANSDLSCLALALDNSVCLLLHLPATSRVPTRVTVLKPTLVDGVRQLLFALGLPYLAVVSMRLSVEFFSIAEMDDGSFTWKTINQIDIRQYPQLNPSPLFLYDTITTLSWCPGQPIVALGLKYQGIMVWTVEGSMLYSYNGYIPAVCNNPRTKEESPMSTIEEMEIEIALEVSCCCFNMTGTCLLFNIPYDQIIHKDNHLFCRDSRLLCQRFCVLSDVIYASENPSYFGYTSTSLVHITTHPTAATTLLPTLFSFPPSLLAKNETILGMAVSPSNTNVLLFTPFSVFVFYSSRAKWVSAPSLFPDAFITAAAWVSDTILLLAVSPRSEGFVGATIFAFNASQIAPHQAIQEIELKFTPSQGEFHPSQLRLLPRFLPTPDFVHICSIDPEIDSFLCTTTTGTTYLFHFSSTQALNSFSVTHLPVSFSAKDEALLPAPVRSAFWIATTRTVATEEGAEEVACQDVLFWLRDGSLWMRHLTEELEDHCVFDRLQQAVFSNRRDAPTVHLSYIFPDYLLFFTHNSHTAWFPSLDPAPSPLLIQPRTDALAFGYSWKSLSFFCLQGPTHARDASLHAISVCSFHLLLAALLYSRQNTVAAAVLTMSLQRNPFGANDSLEYLLHFALNSGNPSFLAATFQLLSQLPLFSRILVRCLRKQERSMWPFAIKNTCEVCHLFHSFLLSDDFEYAVTTISILQGLACSVAGEWPKPAAEAYHPVSLKQWRGCVKGDSAWVLERFASVMEEKGEDCVAHVSALQLLLVIVIRGYFSQLAEVYRFLVMEEERHAEAKKPIPAELRVDRVLSVVVMEMLNRGQIREALSVLHAVEFVWVLEEKEGDAMENYAAALKTVEATCGWSMRVEEDEMVSEPVGGESVSEEEMNVLLQRMMSGGLVAWSLVLLLLLLKMKQLVRLAMARQDLWERCRRDVEGAKDECVLRLMDSVESSEQERRAQMDLE</sequence>
<keyword evidence="3" id="KW-0812">Transmembrane</keyword>
<name>A0A196S787_BLAHN</name>
<dbReference type="GO" id="GO:0000139">
    <property type="term" value="C:Golgi membrane"/>
    <property type="evidence" value="ECO:0007669"/>
    <property type="project" value="TreeGrafter"/>
</dbReference>
<dbReference type="InterPro" id="IPR009771">
    <property type="entry name" value="RIC1_C"/>
</dbReference>
<dbReference type="InterPro" id="IPR040096">
    <property type="entry name" value="Ric1"/>
</dbReference>
<feature type="transmembrane region" description="Helical" evidence="3">
    <location>
        <begin position="1067"/>
        <end position="1088"/>
    </location>
</feature>
<accession>A0A196S787</accession>
<dbReference type="InterPro" id="IPR036322">
    <property type="entry name" value="WD40_repeat_dom_sf"/>
</dbReference>
<keyword evidence="3" id="KW-1133">Transmembrane helix</keyword>
<evidence type="ECO:0000313" key="6">
    <source>
        <dbReference type="Proteomes" id="UP000078348"/>
    </source>
</evidence>
<evidence type="ECO:0000256" key="3">
    <source>
        <dbReference type="SAM" id="Phobius"/>
    </source>
</evidence>
<proteinExistence type="predicted"/>
<comment type="caution">
    <text evidence="5">The sequence shown here is derived from an EMBL/GenBank/DDBJ whole genome shotgun (WGS) entry which is preliminary data.</text>
</comment>
<comment type="subcellular location">
    <subcellularLocation>
        <location evidence="1">Membrane</location>
    </subcellularLocation>
</comment>
<evidence type="ECO:0000256" key="1">
    <source>
        <dbReference type="ARBA" id="ARBA00004370"/>
    </source>
</evidence>
<evidence type="ECO:0000256" key="2">
    <source>
        <dbReference type="ARBA" id="ARBA00023136"/>
    </source>
</evidence>
<dbReference type="SUPFAM" id="SSF50978">
    <property type="entry name" value="WD40 repeat-like"/>
    <property type="match status" value="1"/>
</dbReference>
<dbReference type="OrthoDB" id="10584356at2759"/>
<dbReference type="PANTHER" id="PTHR22746">
    <property type="entry name" value="RAB6A-GEF COMPLEX PARTNER PROTEIN 1"/>
    <property type="match status" value="1"/>
</dbReference>
<reference evidence="5 6" key="1">
    <citation type="submission" date="2016-05" db="EMBL/GenBank/DDBJ databases">
        <title>Nuclear genome of Blastocystis sp. subtype 1 NandII.</title>
        <authorList>
            <person name="Gentekaki E."/>
            <person name="Curtis B."/>
            <person name="Stairs C."/>
            <person name="Eme L."/>
            <person name="Herman E."/>
            <person name="Klimes V."/>
            <person name="Arias M.C."/>
            <person name="Elias M."/>
            <person name="Hilliou F."/>
            <person name="Klute M."/>
            <person name="Malik S.-B."/>
            <person name="Pightling A."/>
            <person name="Rachubinski R."/>
            <person name="Salas D."/>
            <person name="Schlacht A."/>
            <person name="Suga H."/>
            <person name="Archibald J."/>
            <person name="Ball S.G."/>
            <person name="Clark G."/>
            <person name="Dacks J."/>
            <person name="Van Der Giezen M."/>
            <person name="Tsaousis A."/>
            <person name="Roger A."/>
        </authorList>
    </citation>
    <scope>NUCLEOTIDE SEQUENCE [LARGE SCALE GENOMIC DNA]</scope>
    <source>
        <strain evidence="6">ATCC 50177 / NandII</strain>
    </source>
</reference>
<dbReference type="GO" id="GO:0034066">
    <property type="term" value="C:Ric1-Rgp1 guanyl-nucleotide exchange factor complex"/>
    <property type="evidence" value="ECO:0007669"/>
    <property type="project" value="InterPro"/>
</dbReference>
<evidence type="ECO:0000259" key="4">
    <source>
        <dbReference type="Pfam" id="PF07064"/>
    </source>
</evidence>
<dbReference type="Pfam" id="PF07064">
    <property type="entry name" value="RIC1"/>
    <property type="match status" value="1"/>
</dbReference>
<dbReference type="AlphaFoldDB" id="A0A196S787"/>
<dbReference type="GO" id="GO:0005829">
    <property type="term" value="C:cytosol"/>
    <property type="evidence" value="ECO:0007669"/>
    <property type="project" value="TreeGrafter"/>
</dbReference>
<keyword evidence="2 3" id="KW-0472">Membrane</keyword>
<dbReference type="GO" id="GO:0042147">
    <property type="term" value="P:retrograde transport, endosome to Golgi"/>
    <property type="evidence" value="ECO:0007669"/>
    <property type="project" value="TreeGrafter"/>
</dbReference>
<dbReference type="PANTHER" id="PTHR22746:SF10">
    <property type="entry name" value="GUANINE NUCLEOTIDE EXCHANGE FACTOR SUBUNIT RIC1"/>
    <property type="match status" value="1"/>
</dbReference>
<feature type="domain" description="RIC1 C-terminal alpha solenoid region" evidence="4">
    <location>
        <begin position="772"/>
        <end position="974"/>
    </location>
</feature>
<dbReference type="Proteomes" id="UP000078348">
    <property type="component" value="Unassembled WGS sequence"/>
</dbReference>
<protein>
    <recommendedName>
        <fullName evidence="4">RIC1 C-terminal alpha solenoid region domain-containing protein</fullName>
    </recommendedName>
</protein>
<dbReference type="EMBL" id="LXWW01000558">
    <property type="protein sequence ID" value="OAO12226.1"/>
    <property type="molecule type" value="Genomic_DNA"/>
</dbReference>
<organism evidence="5 6">
    <name type="scientific">Blastocystis sp. subtype 1 (strain ATCC 50177 / NandII)</name>
    <dbReference type="NCBI Taxonomy" id="478820"/>
    <lineage>
        <taxon>Eukaryota</taxon>
        <taxon>Sar</taxon>
        <taxon>Stramenopiles</taxon>
        <taxon>Bigyra</taxon>
        <taxon>Opalozoa</taxon>
        <taxon>Opalinata</taxon>
        <taxon>Blastocystidae</taxon>
        <taxon>Blastocystis</taxon>
    </lineage>
</organism>
<keyword evidence="6" id="KW-1185">Reference proteome</keyword>
<dbReference type="GO" id="GO:0006886">
    <property type="term" value="P:intracellular protein transport"/>
    <property type="evidence" value="ECO:0007669"/>
    <property type="project" value="InterPro"/>
</dbReference>
<evidence type="ECO:0000313" key="5">
    <source>
        <dbReference type="EMBL" id="OAO12226.1"/>
    </source>
</evidence>